<evidence type="ECO:0000313" key="5">
    <source>
        <dbReference type="EMBL" id="MCQ9209649.1"/>
    </source>
</evidence>
<feature type="site" description="Discriminates between blocked and unblocked aminoacyl-tRNA" evidence="4">
    <location>
        <position position="9"/>
    </location>
</feature>
<keyword evidence="1 4" id="KW-0820">tRNA-binding</keyword>
<feature type="binding site" evidence="4">
    <location>
        <position position="64"/>
    </location>
    <ligand>
        <name>tRNA</name>
        <dbReference type="ChEBI" id="CHEBI:17843"/>
    </ligand>
</feature>
<feature type="binding site" evidence="4">
    <location>
        <position position="14"/>
    </location>
    <ligand>
        <name>tRNA</name>
        <dbReference type="ChEBI" id="CHEBI:17843"/>
    </ligand>
</feature>
<dbReference type="Gene3D" id="3.40.50.1470">
    <property type="entry name" value="Peptidyl-tRNA hydrolase"/>
    <property type="match status" value="1"/>
</dbReference>
<organism evidence="5 6">
    <name type="scientific">Granulicatella seriolae</name>
    <dbReference type="NCBI Taxonomy" id="2967226"/>
    <lineage>
        <taxon>Bacteria</taxon>
        <taxon>Bacillati</taxon>
        <taxon>Bacillota</taxon>
        <taxon>Bacilli</taxon>
        <taxon>Lactobacillales</taxon>
        <taxon>Carnobacteriaceae</taxon>
        <taxon>Granulicatella</taxon>
    </lineage>
</organism>
<comment type="caution">
    <text evidence="5">The sequence shown here is derived from an EMBL/GenBank/DDBJ whole genome shotgun (WGS) entry which is preliminary data.</text>
</comment>
<evidence type="ECO:0000256" key="2">
    <source>
        <dbReference type="ARBA" id="ARBA00022801"/>
    </source>
</evidence>
<dbReference type="RefSeq" id="WP_256944757.1">
    <property type="nucleotide sequence ID" value="NZ_JANHNZ010000002.1"/>
</dbReference>
<reference evidence="5" key="3">
    <citation type="journal article" date="2023" name="Microbiol. Resour. Announc.">
        <title>Draft Genome Sequence of Granulicatella sp. Strain S8, Isolated from a Marine Fish, Seriola quinqueradiata.</title>
        <authorList>
            <person name="Lee M."/>
            <person name="Farooq A."/>
            <person name="Jeong J.B."/>
            <person name="Jung M.Y."/>
        </authorList>
    </citation>
    <scope>NUCLEOTIDE SEQUENCE</scope>
    <source>
        <strain evidence="5">S8</strain>
    </source>
</reference>
<comment type="function">
    <text evidence="4">Catalyzes the release of premature peptidyl moieties from peptidyl-tRNA molecules trapped in stalled 50S ribosomal subunits, and thus maintains levels of free tRNAs and 50S ribosomes.</text>
</comment>
<accession>A0ABT1WM97</accession>
<dbReference type="SUPFAM" id="SSF53178">
    <property type="entry name" value="Peptidyl-tRNA hydrolase-like"/>
    <property type="match status" value="1"/>
</dbReference>
<dbReference type="EC" id="3.1.1.29" evidence="4"/>
<feature type="binding site" evidence="4">
    <location>
        <position position="66"/>
    </location>
    <ligand>
        <name>tRNA</name>
        <dbReference type="ChEBI" id="CHEBI:17843"/>
    </ligand>
</feature>
<dbReference type="PANTHER" id="PTHR17224:SF1">
    <property type="entry name" value="PEPTIDYL-TRNA HYDROLASE"/>
    <property type="match status" value="1"/>
</dbReference>
<keyword evidence="3 4" id="KW-0694">RNA-binding</keyword>
<keyword evidence="4" id="KW-0963">Cytoplasm</keyword>
<dbReference type="PANTHER" id="PTHR17224">
    <property type="entry name" value="PEPTIDYL-TRNA HYDROLASE"/>
    <property type="match status" value="1"/>
</dbReference>
<dbReference type="EMBL" id="JANHNZ010000002">
    <property type="protein sequence ID" value="MCQ9209649.1"/>
    <property type="molecule type" value="Genomic_DNA"/>
</dbReference>
<dbReference type="Pfam" id="PF01195">
    <property type="entry name" value="Pept_tRNA_hydro"/>
    <property type="match status" value="1"/>
</dbReference>
<comment type="function">
    <text evidence="4">Hydrolyzes ribosome-free peptidyl-tRNAs (with 1 or more amino acids incorporated), which drop off the ribosome during protein synthesis, or as a result of ribosome stalling.</text>
</comment>
<comment type="subunit">
    <text evidence="4">Monomer.</text>
</comment>
<feature type="active site" description="Proton acceptor" evidence="4">
    <location>
        <position position="19"/>
    </location>
</feature>
<evidence type="ECO:0000256" key="4">
    <source>
        <dbReference type="HAMAP-Rule" id="MF_00083"/>
    </source>
</evidence>
<dbReference type="InterPro" id="IPR036416">
    <property type="entry name" value="Pept_tRNA_hydro_sf"/>
</dbReference>
<keyword evidence="6" id="KW-1185">Reference proteome</keyword>
<evidence type="ECO:0000313" key="6">
    <source>
        <dbReference type="Proteomes" id="UP001059480"/>
    </source>
</evidence>
<dbReference type="GO" id="GO:0004045">
    <property type="term" value="F:peptidyl-tRNA hydrolase activity"/>
    <property type="evidence" value="ECO:0007669"/>
    <property type="project" value="UniProtKB-EC"/>
</dbReference>
<protein>
    <recommendedName>
        <fullName evidence="4">Peptidyl-tRNA hydrolase</fullName>
        <shortName evidence="4">Pth</shortName>
        <ecNumber evidence="4">3.1.1.29</ecNumber>
    </recommendedName>
</protein>
<evidence type="ECO:0000256" key="3">
    <source>
        <dbReference type="ARBA" id="ARBA00022884"/>
    </source>
</evidence>
<reference evidence="5" key="2">
    <citation type="journal article" date="2023" name="Curr. Microbiol.">
        <title>Granulicatella seriolae sp. nov., a Novel Facultative Anaerobe Isolated from Yellowtail Marine Fish.</title>
        <authorList>
            <person name="Lee M."/>
            <person name="Choi Y.J."/>
            <person name="Farooq A."/>
            <person name="Jeong J.B."/>
            <person name="Jung M.Y."/>
        </authorList>
    </citation>
    <scope>NUCLEOTIDE SEQUENCE</scope>
    <source>
        <strain evidence="5">S8</strain>
    </source>
</reference>
<dbReference type="Proteomes" id="UP001059480">
    <property type="component" value="Unassembled WGS sequence"/>
</dbReference>
<dbReference type="CDD" id="cd00462">
    <property type="entry name" value="PTH"/>
    <property type="match status" value="1"/>
</dbReference>
<evidence type="ECO:0000256" key="1">
    <source>
        <dbReference type="ARBA" id="ARBA00022555"/>
    </source>
</evidence>
<name>A0ABT1WM97_9LACT</name>
<comment type="similarity">
    <text evidence="4">Belongs to the PTH family.</text>
</comment>
<gene>
    <name evidence="4 5" type="primary">pth</name>
    <name evidence="5" type="ORF">NPA36_03715</name>
</gene>
<dbReference type="InterPro" id="IPR001328">
    <property type="entry name" value="Pept_tRNA_hydro"/>
</dbReference>
<feature type="site" description="Stabilizes the basic form of H active site to accept a proton" evidence="4">
    <location>
        <position position="91"/>
    </location>
</feature>
<dbReference type="NCBIfam" id="TIGR00447">
    <property type="entry name" value="pth"/>
    <property type="match status" value="1"/>
</dbReference>
<comment type="catalytic activity">
    <reaction evidence="4">
        <text>an N-acyl-L-alpha-aminoacyl-tRNA + H2O = an N-acyl-L-amino acid + a tRNA + H(+)</text>
        <dbReference type="Rhea" id="RHEA:54448"/>
        <dbReference type="Rhea" id="RHEA-COMP:10123"/>
        <dbReference type="Rhea" id="RHEA-COMP:13883"/>
        <dbReference type="ChEBI" id="CHEBI:15377"/>
        <dbReference type="ChEBI" id="CHEBI:15378"/>
        <dbReference type="ChEBI" id="CHEBI:59874"/>
        <dbReference type="ChEBI" id="CHEBI:78442"/>
        <dbReference type="ChEBI" id="CHEBI:138191"/>
        <dbReference type="EC" id="3.1.1.29"/>
    </reaction>
</comment>
<dbReference type="HAMAP" id="MF_00083">
    <property type="entry name" value="Pept_tRNA_hydro_bact"/>
    <property type="match status" value="1"/>
</dbReference>
<proteinExistence type="inferred from homology"/>
<reference evidence="5" key="1">
    <citation type="submission" date="2022-07" db="EMBL/GenBank/DDBJ databases">
        <authorList>
            <person name="Jung M.-Y."/>
            <person name="Lee M."/>
        </authorList>
    </citation>
    <scope>NUCLEOTIDE SEQUENCE</scope>
    <source>
        <strain evidence="5">S8</strain>
    </source>
</reference>
<sequence>MKLVVGLGNPGAKYRNNRHNIGFISLDEWAFQNKKEFNKVMFDAVFFEEFINGEKVIFLKPQTYMNLSGQAIRPIMNYFNIDLKDILVIYDDMDLPVGKIRLRQKGNAGGHNGIKSIISCLDSNEFNRIKVGVGRPYSGRSVTDHVLSGFAKEEQEDVLSAVQDAVAAIDDWIQQGDFQKVMNTYNSKS</sequence>
<feature type="binding site" evidence="4">
    <location>
        <position position="112"/>
    </location>
    <ligand>
        <name>tRNA</name>
        <dbReference type="ChEBI" id="CHEBI:17843"/>
    </ligand>
</feature>
<comment type="subcellular location">
    <subcellularLocation>
        <location evidence="4">Cytoplasm</location>
    </subcellularLocation>
</comment>
<keyword evidence="2 4" id="KW-0378">Hydrolase</keyword>